<evidence type="ECO:0000256" key="5">
    <source>
        <dbReference type="ARBA" id="ARBA00022989"/>
    </source>
</evidence>
<feature type="transmembrane region" description="Helical" evidence="7">
    <location>
        <begin position="40"/>
        <end position="59"/>
    </location>
</feature>
<evidence type="ECO:0000256" key="1">
    <source>
        <dbReference type="ARBA" id="ARBA00004141"/>
    </source>
</evidence>
<evidence type="ECO:0000256" key="4">
    <source>
        <dbReference type="ARBA" id="ARBA00022692"/>
    </source>
</evidence>
<comment type="caution">
    <text evidence="9">The sequence shown here is derived from an EMBL/GenBank/DDBJ whole genome shotgun (WGS) entry which is preliminary data.</text>
</comment>
<keyword evidence="10" id="KW-1185">Reference proteome</keyword>
<feature type="transmembrane region" description="Helical" evidence="7">
    <location>
        <begin position="337"/>
        <end position="357"/>
    </location>
</feature>
<evidence type="ECO:0000256" key="3">
    <source>
        <dbReference type="ARBA" id="ARBA00022448"/>
    </source>
</evidence>
<evidence type="ECO:0000256" key="6">
    <source>
        <dbReference type="ARBA" id="ARBA00023136"/>
    </source>
</evidence>
<dbReference type="AlphaFoldDB" id="A0A931GI16"/>
<dbReference type="GO" id="GO:0015297">
    <property type="term" value="F:antiporter activity"/>
    <property type="evidence" value="ECO:0007669"/>
    <property type="project" value="InterPro"/>
</dbReference>
<organism evidence="9 10">
    <name type="scientific">Actinomadura viridis</name>
    <dbReference type="NCBI Taxonomy" id="58110"/>
    <lineage>
        <taxon>Bacteria</taxon>
        <taxon>Bacillati</taxon>
        <taxon>Actinomycetota</taxon>
        <taxon>Actinomycetes</taxon>
        <taxon>Streptosporangiales</taxon>
        <taxon>Thermomonosporaceae</taxon>
        <taxon>Actinomadura</taxon>
    </lineage>
</organism>
<feature type="transmembrane region" description="Helical" evidence="7">
    <location>
        <begin position="161"/>
        <end position="179"/>
    </location>
</feature>
<keyword evidence="3" id="KW-0813">Transport</keyword>
<dbReference type="GO" id="GO:1902600">
    <property type="term" value="P:proton transmembrane transport"/>
    <property type="evidence" value="ECO:0007669"/>
    <property type="project" value="InterPro"/>
</dbReference>
<keyword evidence="6 7" id="KW-0472">Membrane</keyword>
<dbReference type="InterPro" id="IPR038770">
    <property type="entry name" value="Na+/solute_symporter_sf"/>
</dbReference>
<dbReference type="Gene3D" id="1.20.1530.20">
    <property type="match status" value="1"/>
</dbReference>
<dbReference type="PANTHER" id="PTHR42751:SF4">
    <property type="entry name" value="K(+)_H(+) ANTIPORTER SUBUNIT KHTU"/>
    <property type="match status" value="1"/>
</dbReference>
<evidence type="ECO:0000313" key="10">
    <source>
        <dbReference type="Proteomes" id="UP000614047"/>
    </source>
</evidence>
<dbReference type="PANTHER" id="PTHR42751">
    <property type="entry name" value="SODIUM/HYDROGEN EXCHANGER FAMILY/TRKA DOMAIN PROTEIN"/>
    <property type="match status" value="1"/>
</dbReference>
<dbReference type="GO" id="GO:0016020">
    <property type="term" value="C:membrane"/>
    <property type="evidence" value="ECO:0007669"/>
    <property type="project" value="UniProtKB-SubCell"/>
</dbReference>
<keyword evidence="4 7" id="KW-0812">Transmembrane</keyword>
<dbReference type="EMBL" id="JADOUA010000001">
    <property type="protein sequence ID" value="MBG6088053.1"/>
    <property type="molecule type" value="Genomic_DNA"/>
</dbReference>
<feature type="transmembrane region" description="Helical" evidence="7">
    <location>
        <begin position="9"/>
        <end position="28"/>
    </location>
</feature>
<evidence type="ECO:0000256" key="7">
    <source>
        <dbReference type="SAM" id="Phobius"/>
    </source>
</evidence>
<dbReference type="Pfam" id="PF00999">
    <property type="entry name" value="Na_H_Exchanger"/>
    <property type="match status" value="1"/>
</dbReference>
<feature type="transmembrane region" description="Helical" evidence="7">
    <location>
        <begin position="274"/>
        <end position="296"/>
    </location>
</feature>
<accession>A0A931GI16</accession>
<evidence type="ECO:0000313" key="9">
    <source>
        <dbReference type="EMBL" id="MBG6088053.1"/>
    </source>
</evidence>
<keyword evidence="5 7" id="KW-1133">Transmembrane helix</keyword>
<comment type="similarity">
    <text evidence="2">Belongs to the monovalent cation:proton antiporter 2 (CPA2) transporter (TC 2.A.37) family.</text>
</comment>
<gene>
    <name evidence="9" type="ORF">IW256_002166</name>
</gene>
<dbReference type="RefSeq" id="WP_307828835.1">
    <property type="nucleotide sequence ID" value="NZ_BAABES010000008.1"/>
</dbReference>
<feature type="transmembrane region" description="Helical" evidence="7">
    <location>
        <begin position="101"/>
        <end position="120"/>
    </location>
</feature>
<feature type="domain" description="Cation/H+ exchanger transmembrane" evidence="8">
    <location>
        <begin position="6"/>
        <end position="355"/>
    </location>
</feature>
<dbReference type="InterPro" id="IPR006153">
    <property type="entry name" value="Cation/H_exchanger_TM"/>
</dbReference>
<sequence>MLARAGQRIGLPTIPLFMLAGILFGPHTPGLALFDDPADLKLLSALGLVFLLFYLGLEFHLDDLVSGGGRLLTAGGLYLLLNVGGGLAFGFALGWGGREAFVLAGVIGISSSAIVTKILMDMGRLGNPESRLILGIIVVEDVFLALYLALLQPILSGADSFTAAAVDFGKALAFLLILASAARWGGRWIGRLVDLKDDELLVVTFVGLAVLVAGVAEEFGVSDAIGAFMVGLVLGATPSAKRIQTLVHPLRDAFAAIFFFAFGLQIDPGDLPSVAVPVAIAVAITLVLNLGAGLLAGRLHGFGREPSANVALTVLSRGEFALVLATMAAAAGLDPRLAPFIAGYVLILAVAGPLLSLRSERLGRMLPERWFPPLAEKEPAGTGGERAGP</sequence>
<evidence type="ECO:0000259" key="8">
    <source>
        <dbReference type="Pfam" id="PF00999"/>
    </source>
</evidence>
<feature type="transmembrane region" description="Helical" evidence="7">
    <location>
        <begin position="132"/>
        <end position="155"/>
    </location>
</feature>
<name>A0A931GI16_9ACTN</name>
<reference evidence="9" key="1">
    <citation type="submission" date="2020-11" db="EMBL/GenBank/DDBJ databases">
        <title>Sequencing the genomes of 1000 actinobacteria strains.</title>
        <authorList>
            <person name="Klenk H.-P."/>
        </authorList>
    </citation>
    <scope>NUCLEOTIDE SEQUENCE</scope>
    <source>
        <strain evidence="9">DSM 43175</strain>
    </source>
</reference>
<feature type="transmembrane region" description="Helical" evidence="7">
    <location>
        <begin position="200"/>
        <end position="216"/>
    </location>
</feature>
<proteinExistence type="inferred from homology"/>
<feature type="transmembrane region" description="Helical" evidence="7">
    <location>
        <begin position="308"/>
        <end position="331"/>
    </location>
</feature>
<feature type="transmembrane region" description="Helical" evidence="7">
    <location>
        <begin position="71"/>
        <end position="95"/>
    </location>
</feature>
<evidence type="ECO:0000256" key="2">
    <source>
        <dbReference type="ARBA" id="ARBA00005551"/>
    </source>
</evidence>
<dbReference type="Proteomes" id="UP000614047">
    <property type="component" value="Unassembled WGS sequence"/>
</dbReference>
<comment type="subcellular location">
    <subcellularLocation>
        <location evidence="1">Membrane</location>
        <topology evidence="1">Multi-pass membrane protein</topology>
    </subcellularLocation>
</comment>
<protein>
    <submittedName>
        <fullName evidence="9">CPA2 family monovalent cation:H+ antiporter-2</fullName>
    </submittedName>
</protein>